<evidence type="ECO:0000256" key="3">
    <source>
        <dbReference type="ARBA" id="ARBA00022989"/>
    </source>
</evidence>
<feature type="region of interest" description="Disordered" evidence="6">
    <location>
        <begin position="461"/>
        <end position="482"/>
    </location>
</feature>
<comment type="subcellular location">
    <subcellularLocation>
        <location evidence="1">Membrane</location>
        <topology evidence="1">Multi-pass membrane protein</topology>
    </subcellularLocation>
</comment>
<dbReference type="PANTHER" id="PTHR11972">
    <property type="entry name" value="NADPH OXIDASE"/>
    <property type="match status" value="1"/>
</dbReference>
<dbReference type="GO" id="GO:0016491">
    <property type="term" value="F:oxidoreductase activity"/>
    <property type="evidence" value="ECO:0007669"/>
    <property type="project" value="UniProtKB-KW"/>
</dbReference>
<gene>
    <name evidence="9" type="ORF">HYH02_012854</name>
</gene>
<evidence type="ECO:0000256" key="7">
    <source>
        <dbReference type="SAM" id="Phobius"/>
    </source>
</evidence>
<feature type="transmembrane region" description="Helical" evidence="7">
    <location>
        <begin position="151"/>
        <end position="175"/>
    </location>
</feature>
<evidence type="ECO:0000256" key="1">
    <source>
        <dbReference type="ARBA" id="ARBA00004141"/>
    </source>
</evidence>
<evidence type="ECO:0000313" key="10">
    <source>
        <dbReference type="Proteomes" id="UP000613740"/>
    </source>
</evidence>
<comment type="caution">
    <text evidence="9">The sequence shown here is derived from an EMBL/GenBank/DDBJ whole genome shotgun (WGS) entry which is preliminary data.</text>
</comment>
<evidence type="ECO:0000256" key="5">
    <source>
        <dbReference type="ARBA" id="ARBA00023136"/>
    </source>
</evidence>
<protein>
    <recommendedName>
        <fullName evidence="8">Ferric oxidoreductase domain-containing protein</fullName>
    </recommendedName>
</protein>
<accession>A0A835T5A1</accession>
<dbReference type="EMBL" id="JAEHOD010000065">
    <property type="protein sequence ID" value="KAG2432720.1"/>
    <property type="molecule type" value="Genomic_DNA"/>
</dbReference>
<keyword evidence="3 7" id="KW-1133">Transmembrane helix</keyword>
<evidence type="ECO:0000256" key="4">
    <source>
        <dbReference type="ARBA" id="ARBA00023002"/>
    </source>
</evidence>
<dbReference type="InterPro" id="IPR039261">
    <property type="entry name" value="FNR_nucleotide-bd"/>
</dbReference>
<evidence type="ECO:0000259" key="8">
    <source>
        <dbReference type="Pfam" id="PF01794"/>
    </source>
</evidence>
<dbReference type="Pfam" id="PF01794">
    <property type="entry name" value="Ferric_reduct"/>
    <property type="match status" value="1"/>
</dbReference>
<keyword evidence="5 7" id="KW-0472">Membrane</keyword>
<dbReference type="AlphaFoldDB" id="A0A835T5A1"/>
<organism evidence="9 10">
    <name type="scientific">Chlamydomonas schloesseri</name>
    <dbReference type="NCBI Taxonomy" id="2026947"/>
    <lineage>
        <taxon>Eukaryota</taxon>
        <taxon>Viridiplantae</taxon>
        <taxon>Chlorophyta</taxon>
        <taxon>core chlorophytes</taxon>
        <taxon>Chlorophyceae</taxon>
        <taxon>CS clade</taxon>
        <taxon>Chlamydomonadales</taxon>
        <taxon>Chlamydomonadaceae</taxon>
        <taxon>Chlamydomonas</taxon>
    </lineage>
</organism>
<dbReference type="OrthoDB" id="10006946at2759"/>
<sequence>MGKLRPAAAPRLAVDSAAMELGLWLALNLGTFALGLSGLDLTAQPYWLTEGEWRHARRLSNPELLSYYVGVAACWPGLWCLALVVLPALRVNAFLQTLLGLPLTSALHRPHAFLGAGAVFWISLHAVLTQVPMAAISGRLWAQQMLPSPRGWYTAGAVNAAGAVSWMVLVLLGATSLPAFRHRSYNTFYLIHLSFPLALLTACLHYQPTAHFFQLSFIAHLADLAARPAAGATAPSDAAAVGNGGWRYGYRLFVAARGDWASRVAAIAAAPPPPSPRAAAADLDDRKWPTAGAAAAGGRPAAAPVMPLEVDSSPCCCIADEARSLHSLEGALCGAGSRHSVLISGGNSSSSGTSGGGRQAKATAALAAPWAPLQVSEAGEVEIEVEVEGPYSDCSTDVLACAGRGDVVALVAGGTGIAPMLAALGRWAHARRPAAAATASGPRGAAAADEVKTMAAAEFPAGPVGSRRANGGAGTSSQQPAGPGAAVDVRLLWVAPAGAEGIVSAALPQLQQAAAAGCDVTVHLTCAATAAVPAAVPAASPANIPTAAPAAAASAAGGAGAAAGGAATPAPLPGGGLAAVALVTPAPPTPQQLDCSHPGVTLVTVLVSVVAAVGYVVGYLLGQALCCVRLAEASAATGGGSAPPGMPALRLCSFAMRPATPCRYCDGVDVVAAAAGADVVAAGLDAWAAGRLRVVRGPRPSVTAFVDAAAAAATAAAMAAAGSECGQQARRLARPKWVISPGGSRTTGHAGGAADGLLPVWRQPSQPVAAGGGGAAGGLLVLGCGPSAMVREVEAAAAGARRRGGAGRVECRILAG</sequence>
<feature type="transmembrane region" description="Helical" evidence="7">
    <location>
        <begin position="187"/>
        <end position="207"/>
    </location>
</feature>
<feature type="domain" description="Ferric oxidoreductase" evidence="8">
    <location>
        <begin position="77"/>
        <end position="203"/>
    </location>
</feature>
<dbReference type="InterPro" id="IPR050369">
    <property type="entry name" value="RBOH/FRE"/>
</dbReference>
<keyword evidence="4" id="KW-0560">Oxidoreductase</keyword>
<evidence type="ECO:0000256" key="6">
    <source>
        <dbReference type="SAM" id="MobiDB-lite"/>
    </source>
</evidence>
<feature type="transmembrane region" description="Helical" evidence="7">
    <location>
        <begin position="21"/>
        <end position="47"/>
    </location>
</feature>
<dbReference type="InterPro" id="IPR013130">
    <property type="entry name" value="Fe3_Rdtase_TM_dom"/>
</dbReference>
<feature type="transmembrane region" description="Helical" evidence="7">
    <location>
        <begin position="112"/>
        <end position="131"/>
    </location>
</feature>
<proteinExistence type="predicted"/>
<dbReference type="GO" id="GO:0005886">
    <property type="term" value="C:plasma membrane"/>
    <property type="evidence" value="ECO:0007669"/>
    <property type="project" value="TreeGrafter"/>
</dbReference>
<dbReference type="PANTHER" id="PTHR11972:SF69">
    <property type="entry name" value="FERRIC REDUCTION OXIDASE 6-RELATED"/>
    <property type="match status" value="1"/>
</dbReference>
<keyword evidence="10" id="KW-1185">Reference proteome</keyword>
<feature type="transmembrane region" description="Helical" evidence="7">
    <location>
        <begin position="67"/>
        <end position="91"/>
    </location>
</feature>
<name>A0A835T5A1_9CHLO</name>
<dbReference type="Proteomes" id="UP000613740">
    <property type="component" value="Unassembled WGS sequence"/>
</dbReference>
<evidence type="ECO:0000256" key="2">
    <source>
        <dbReference type="ARBA" id="ARBA00022692"/>
    </source>
</evidence>
<keyword evidence="2 7" id="KW-0812">Transmembrane</keyword>
<dbReference type="SUPFAM" id="SSF52343">
    <property type="entry name" value="Ferredoxin reductase-like, C-terminal NADP-linked domain"/>
    <property type="match status" value="1"/>
</dbReference>
<reference evidence="9" key="1">
    <citation type="journal article" date="2020" name="bioRxiv">
        <title>Comparative genomics of Chlamydomonas.</title>
        <authorList>
            <person name="Craig R.J."/>
            <person name="Hasan A.R."/>
            <person name="Ness R.W."/>
            <person name="Keightley P.D."/>
        </authorList>
    </citation>
    <scope>NUCLEOTIDE SEQUENCE</scope>
    <source>
        <strain evidence="9">CCAP 11/173</strain>
    </source>
</reference>
<evidence type="ECO:0000313" key="9">
    <source>
        <dbReference type="EMBL" id="KAG2432720.1"/>
    </source>
</evidence>